<dbReference type="Proteomes" id="UP000602647">
    <property type="component" value="Unassembled WGS sequence"/>
</dbReference>
<feature type="transmembrane region" description="Helical" evidence="6">
    <location>
        <begin position="48"/>
        <end position="69"/>
    </location>
</feature>
<dbReference type="AlphaFoldDB" id="A0A923ST13"/>
<keyword evidence="2" id="KW-1003">Cell membrane</keyword>
<evidence type="ECO:0000256" key="1">
    <source>
        <dbReference type="ARBA" id="ARBA00004651"/>
    </source>
</evidence>
<keyword evidence="3 6" id="KW-0812">Transmembrane</keyword>
<gene>
    <name evidence="7" type="ORF">H9L42_14020</name>
</gene>
<dbReference type="InterPro" id="IPR002797">
    <property type="entry name" value="Polysacc_synth"/>
</dbReference>
<dbReference type="GO" id="GO:0005886">
    <property type="term" value="C:plasma membrane"/>
    <property type="evidence" value="ECO:0007669"/>
    <property type="project" value="UniProtKB-SubCell"/>
</dbReference>
<feature type="transmembrane region" description="Helical" evidence="6">
    <location>
        <begin position="90"/>
        <end position="113"/>
    </location>
</feature>
<dbReference type="Pfam" id="PF01943">
    <property type="entry name" value="Polysacc_synt"/>
    <property type="match status" value="1"/>
</dbReference>
<evidence type="ECO:0000256" key="4">
    <source>
        <dbReference type="ARBA" id="ARBA00022989"/>
    </source>
</evidence>
<comment type="subcellular location">
    <subcellularLocation>
        <location evidence="1">Cell membrane</location>
        <topology evidence="1">Multi-pass membrane protein</topology>
    </subcellularLocation>
</comment>
<feature type="transmembrane region" description="Helical" evidence="6">
    <location>
        <begin position="434"/>
        <end position="456"/>
    </location>
</feature>
<proteinExistence type="predicted"/>
<dbReference type="PANTHER" id="PTHR30250:SF21">
    <property type="entry name" value="LIPID II FLIPPASE MURJ"/>
    <property type="match status" value="1"/>
</dbReference>
<evidence type="ECO:0000256" key="2">
    <source>
        <dbReference type="ARBA" id="ARBA00022475"/>
    </source>
</evidence>
<dbReference type="PIRSF" id="PIRSF038958">
    <property type="entry name" value="PG_synth_SpoVB"/>
    <property type="match status" value="1"/>
</dbReference>
<evidence type="ECO:0000256" key="6">
    <source>
        <dbReference type="SAM" id="Phobius"/>
    </source>
</evidence>
<dbReference type="CDD" id="cd13124">
    <property type="entry name" value="MATE_SpoVB_like"/>
    <property type="match status" value="1"/>
</dbReference>
<organism evidence="7 8">
    <name type="scientific">Zhenpiania hominis</name>
    <dbReference type="NCBI Taxonomy" id="2763644"/>
    <lineage>
        <taxon>Bacteria</taxon>
        <taxon>Bacillati</taxon>
        <taxon>Bacillota</taxon>
        <taxon>Clostridia</taxon>
        <taxon>Peptostreptococcales</taxon>
        <taxon>Anaerovoracaceae</taxon>
        <taxon>Zhenpiania</taxon>
    </lineage>
</organism>
<reference evidence="7" key="1">
    <citation type="submission" date="2020-08" db="EMBL/GenBank/DDBJ databases">
        <title>Genome public.</title>
        <authorList>
            <person name="Liu C."/>
            <person name="Sun Q."/>
        </authorList>
    </citation>
    <scope>NUCLEOTIDE SEQUENCE</scope>
    <source>
        <strain evidence="7">BX12</strain>
    </source>
</reference>
<evidence type="ECO:0000256" key="3">
    <source>
        <dbReference type="ARBA" id="ARBA00022692"/>
    </source>
</evidence>
<evidence type="ECO:0000313" key="8">
    <source>
        <dbReference type="Proteomes" id="UP000602647"/>
    </source>
</evidence>
<name>A0A923ST13_9FIRM</name>
<feature type="transmembrane region" description="Helical" evidence="6">
    <location>
        <begin position="345"/>
        <end position="367"/>
    </location>
</feature>
<accession>A0A923ST13</accession>
<keyword evidence="4 6" id="KW-1133">Transmembrane helix</keyword>
<feature type="transmembrane region" description="Helical" evidence="6">
    <location>
        <begin position="305"/>
        <end position="325"/>
    </location>
</feature>
<dbReference type="InterPro" id="IPR024923">
    <property type="entry name" value="PG_synth_SpoVB"/>
</dbReference>
<keyword evidence="5 6" id="KW-0472">Membrane</keyword>
<comment type="caution">
    <text evidence="7">The sequence shown here is derived from an EMBL/GenBank/DDBJ whole genome shotgun (WGS) entry which is preliminary data.</text>
</comment>
<feature type="transmembrane region" description="Helical" evidence="6">
    <location>
        <begin position="125"/>
        <end position="142"/>
    </location>
</feature>
<feature type="transmembrane region" description="Helical" evidence="6">
    <location>
        <begin position="373"/>
        <end position="397"/>
    </location>
</feature>
<dbReference type="InterPro" id="IPR050833">
    <property type="entry name" value="Poly_Biosynth_Transport"/>
</dbReference>
<feature type="transmembrane region" description="Helical" evidence="6">
    <location>
        <begin position="502"/>
        <end position="522"/>
    </location>
</feature>
<dbReference type="EMBL" id="JACRYT010000021">
    <property type="protein sequence ID" value="MBC6680939.1"/>
    <property type="molecule type" value="Genomic_DNA"/>
</dbReference>
<evidence type="ECO:0000313" key="7">
    <source>
        <dbReference type="EMBL" id="MBC6680939.1"/>
    </source>
</evidence>
<evidence type="ECO:0000256" key="5">
    <source>
        <dbReference type="ARBA" id="ARBA00023136"/>
    </source>
</evidence>
<feature type="transmembrane region" description="Helical" evidence="6">
    <location>
        <begin position="249"/>
        <end position="275"/>
    </location>
</feature>
<sequence length="548" mass="58546">MAKKSFIQGAAVLAVAGLLVKVLGAIFKIPLGNMIGADGMAYYNPAYYVYNFFLTLATAGIPVAISRMVSERVSFGQFREAHHVFKISRALMMAIGVGSFIIVFFGAEILAQASNVPGAAMSMRAISPALIFVPLMASYRGYFQGMQEMTPTAVSQVVEQVFRVVVGLSLAYFLYHGALELGAASRFDPKEIGAAGATLGAAAGAVGGLLVMLIVYFRSKGKIKNRIARERKGGPRSARESSRTILKKIIVIALPITIGACIMPIVNLIDVAIVVRRLMESGLERAVAENMYGQLSSFAGSLINFPQVLTQAVAMSLVPLVAAAFKQRDLPYLRENVQYGLRMSVILGLPCALGLFALAEPILVLLYPSQQASAIGAAPALMVMSIGVVFLSTVQTLTGVLQGIGKQMIPVRNLAVGVIAKIAITWVLTGIPAINVLGAAAGTVTAYLIASILNILAVRKYTGTYFDFVATAVKPFISSLVMAVCAWGSYQLLFALLNGSRMATVLAILFAIIVYAVMVLLTRTITKDEISRMPKGEKIVRILDKFIK</sequence>
<feature type="transmembrane region" description="Helical" evidence="6">
    <location>
        <begin position="468"/>
        <end position="490"/>
    </location>
</feature>
<feature type="transmembrane region" description="Helical" evidence="6">
    <location>
        <begin position="409"/>
        <end position="428"/>
    </location>
</feature>
<feature type="transmembrane region" description="Helical" evidence="6">
    <location>
        <begin position="154"/>
        <end position="175"/>
    </location>
</feature>
<feature type="transmembrane region" description="Helical" evidence="6">
    <location>
        <begin position="195"/>
        <end position="217"/>
    </location>
</feature>
<protein>
    <submittedName>
        <fullName evidence="7">Polysaccharide biosynthesis protein</fullName>
    </submittedName>
</protein>
<dbReference type="RefSeq" id="WP_187304033.1">
    <property type="nucleotide sequence ID" value="NZ_CBCTON010000016.1"/>
</dbReference>
<dbReference type="PANTHER" id="PTHR30250">
    <property type="entry name" value="PST FAMILY PREDICTED COLANIC ACID TRANSPORTER"/>
    <property type="match status" value="1"/>
</dbReference>
<keyword evidence="8" id="KW-1185">Reference proteome</keyword>